<evidence type="ECO:0000259" key="2">
    <source>
        <dbReference type="Pfam" id="PF10056"/>
    </source>
</evidence>
<reference evidence="3" key="1">
    <citation type="journal article" date="2021" name="Nat. Commun.">
        <title>Genetic determinants of endophytism in the Arabidopsis root mycobiome.</title>
        <authorList>
            <person name="Mesny F."/>
            <person name="Miyauchi S."/>
            <person name="Thiergart T."/>
            <person name="Pickel B."/>
            <person name="Atanasova L."/>
            <person name="Karlsson M."/>
            <person name="Huettel B."/>
            <person name="Barry K.W."/>
            <person name="Haridas S."/>
            <person name="Chen C."/>
            <person name="Bauer D."/>
            <person name="Andreopoulos W."/>
            <person name="Pangilinan J."/>
            <person name="LaButti K."/>
            <person name="Riley R."/>
            <person name="Lipzen A."/>
            <person name="Clum A."/>
            <person name="Drula E."/>
            <person name="Henrissat B."/>
            <person name="Kohler A."/>
            <person name="Grigoriev I.V."/>
            <person name="Martin F.M."/>
            <person name="Hacquard S."/>
        </authorList>
    </citation>
    <scope>NUCLEOTIDE SEQUENCE</scope>
    <source>
        <strain evidence="3">MPI-SDFR-AT-0073</strain>
    </source>
</reference>
<feature type="compositionally biased region" description="Low complexity" evidence="1">
    <location>
        <begin position="293"/>
        <end position="303"/>
    </location>
</feature>
<feature type="compositionally biased region" description="Basic residues" evidence="1">
    <location>
        <begin position="251"/>
        <end position="262"/>
    </location>
</feature>
<feature type="compositionally biased region" description="Acidic residues" evidence="1">
    <location>
        <begin position="318"/>
        <end position="328"/>
    </location>
</feature>
<name>A0A9P8ZZV1_9PEZI</name>
<accession>A0A9P8ZZV1</accession>
<dbReference type="InterPro" id="IPR018744">
    <property type="entry name" value="DUF2293"/>
</dbReference>
<dbReference type="PANTHER" id="PTHR38113:SF2">
    <property type="entry name" value="DUF2293 DOMAIN-CONTAINING PROTEIN"/>
    <property type="match status" value="1"/>
</dbReference>
<feature type="region of interest" description="Disordered" evidence="1">
    <location>
        <begin position="189"/>
        <end position="344"/>
    </location>
</feature>
<keyword evidence="4" id="KW-1185">Reference proteome</keyword>
<organism evidence="3 4">
    <name type="scientific">Truncatella angustata</name>
    <dbReference type="NCBI Taxonomy" id="152316"/>
    <lineage>
        <taxon>Eukaryota</taxon>
        <taxon>Fungi</taxon>
        <taxon>Dikarya</taxon>
        <taxon>Ascomycota</taxon>
        <taxon>Pezizomycotina</taxon>
        <taxon>Sordariomycetes</taxon>
        <taxon>Xylariomycetidae</taxon>
        <taxon>Amphisphaeriales</taxon>
        <taxon>Sporocadaceae</taxon>
        <taxon>Truncatella</taxon>
    </lineage>
</organism>
<dbReference type="Pfam" id="PF10056">
    <property type="entry name" value="DUF2293"/>
    <property type="match status" value="1"/>
</dbReference>
<evidence type="ECO:0000256" key="1">
    <source>
        <dbReference type="SAM" id="MobiDB-lite"/>
    </source>
</evidence>
<evidence type="ECO:0000313" key="3">
    <source>
        <dbReference type="EMBL" id="KAH6655389.1"/>
    </source>
</evidence>
<dbReference type="PANTHER" id="PTHR38113">
    <property type="match status" value="1"/>
</dbReference>
<dbReference type="EMBL" id="JAGPXC010000003">
    <property type="protein sequence ID" value="KAH6655389.1"/>
    <property type="molecule type" value="Genomic_DNA"/>
</dbReference>
<dbReference type="OrthoDB" id="5381833at2759"/>
<protein>
    <recommendedName>
        <fullName evidence="2">DUF2293 domain-containing protein</fullName>
    </recommendedName>
</protein>
<evidence type="ECO:0000313" key="4">
    <source>
        <dbReference type="Proteomes" id="UP000758603"/>
    </source>
</evidence>
<dbReference type="RefSeq" id="XP_045959654.1">
    <property type="nucleotide sequence ID" value="XM_046095655.1"/>
</dbReference>
<gene>
    <name evidence="3" type="ORF">BKA67DRAFT_235344</name>
</gene>
<dbReference type="GeneID" id="70124548"/>
<proteinExistence type="predicted"/>
<dbReference type="AlphaFoldDB" id="A0A9P8ZZV1"/>
<feature type="compositionally biased region" description="Basic and acidic residues" evidence="1">
    <location>
        <begin position="240"/>
        <end position="250"/>
    </location>
</feature>
<feature type="domain" description="DUF2293" evidence="2">
    <location>
        <begin position="99"/>
        <end position="182"/>
    </location>
</feature>
<dbReference type="Proteomes" id="UP000758603">
    <property type="component" value="Unassembled WGS sequence"/>
</dbReference>
<comment type="caution">
    <text evidence="3">The sequence shown here is derived from an EMBL/GenBank/DDBJ whole genome shotgun (WGS) entry which is preliminary data.</text>
</comment>
<feature type="compositionally biased region" description="Basic and acidic residues" evidence="1">
    <location>
        <begin position="199"/>
        <end position="229"/>
    </location>
</feature>
<sequence>MPSTVAREPVVRRSTPMPKGYVFVPKGNVYVTGNCRKQTQAAGQTIFAVVDKNKRAVGIRVPRDVYAVVLASEALTRQDRASAVQKRDHGLERTFREAVKKLTPKAPDGEIPTIVARAMQKGSGRVGRTSKIDIEDKARLAVRAHIRHCHTDYDNLLKKGTNRDIARSQTVTNVDNTLKAWGGAQLDVRKDRKKQRTSYNHETRAGKEARLLRKTEKYTQSLRQERNRDAGGATAQSDKTQAKKSADLLKRTTKHAQTKRSGRNPGGDSSTSRTPPSPKERRESKLRTRRTRATSVTTSPSRSAINGPIGRSLRDDLSDIGESDDYVETTDTNEWLGTDDEDSD</sequence>